<comment type="subcellular location">
    <subcellularLocation>
        <location evidence="1">Cell membrane</location>
        <topology evidence="1">Multi-pass membrane protein</topology>
    </subcellularLocation>
</comment>
<feature type="transmembrane region" description="Helical" evidence="7">
    <location>
        <begin position="96"/>
        <end position="115"/>
    </location>
</feature>
<keyword evidence="4 7" id="KW-0812">Transmembrane</keyword>
<evidence type="ECO:0000256" key="7">
    <source>
        <dbReference type="SAM" id="Phobius"/>
    </source>
</evidence>
<dbReference type="Proteomes" id="UP000326671">
    <property type="component" value="Unassembled WGS sequence"/>
</dbReference>
<feature type="transmembrane region" description="Helical" evidence="7">
    <location>
        <begin position="122"/>
        <end position="143"/>
    </location>
</feature>
<dbReference type="SUPFAM" id="SSF103481">
    <property type="entry name" value="Multidrug resistance efflux transporter EmrE"/>
    <property type="match status" value="2"/>
</dbReference>
<dbReference type="PANTHER" id="PTHR32322">
    <property type="entry name" value="INNER MEMBRANE TRANSPORTER"/>
    <property type="match status" value="1"/>
</dbReference>
<evidence type="ECO:0000256" key="4">
    <source>
        <dbReference type="ARBA" id="ARBA00022692"/>
    </source>
</evidence>
<comment type="caution">
    <text evidence="9">The sequence shown here is derived from an EMBL/GenBank/DDBJ whole genome shotgun (WGS) entry which is preliminary data.</text>
</comment>
<feature type="transmembrane region" description="Helical" evidence="7">
    <location>
        <begin position="272"/>
        <end position="295"/>
    </location>
</feature>
<dbReference type="GO" id="GO:0005886">
    <property type="term" value="C:plasma membrane"/>
    <property type="evidence" value="ECO:0007669"/>
    <property type="project" value="UniProtKB-SubCell"/>
</dbReference>
<accession>A0A5J5H0Y7</accession>
<dbReference type="InterPro" id="IPR037185">
    <property type="entry name" value="EmrE-like"/>
</dbReference>
<keyword evidence="3" id="KW-1003">Cell membrane</keyword>
<keyword evidence="6 7" id="KW-0472">Membrane</keyword>
<feature type="transmembrane region" description="Helical" evidence="7">
    <location>
        <begin position="248"/>
        <end position="266"/>
    </location>
</feature>
<evidence type="ECO:0000256" key="1">
    <source>
        <dbReference type="ARBA" id="ARBA00004651"/>
    </source>
</evidence>
<evidence type="ECO:0000256" key="5">
    <source>
        <dbReference type="ARBA" id="ARBA00022989"/>
    </source>
</evidence>
<feature type="domain" description="EamA" evidence="8">
    <location>
        <begin position="5"/>
        <end position="138"/>
    </location>
</feature>
<gene>
    <name evidence="9" type="ORF">F4V44_24070</name>
</gene>
<dbReference type="RefSeq" id="WP_150442553.1">
    <property type="nucleotide sequence ID" value="NZ_VYKL01000046.1"/>
</dbReference>
<dbReference type="InterPro" id="IPR050638">
    <property type="entry name" value="AA-Vitamin_Transporters"/>
</dbReference>
<dbReference type="AlphaFoldDB" id="A0A5J5H0Y7"/>
<name>A0A5J5H0Y7_9BACI</name>
<feature type="transmembrane region" description="Helical" evidence="7">
    <location>
        <begin position="215"/>
        <end position="236"/>
    </location>
</feature>
<feature type="transmembrane region" description="Helical" evidence="7">
    <location>
        <begin position="66"/>
        <end position="84"/>
    </location>
</feature>
<reference evidence="9 10" key="1">
    <citation type="submission" date="2019-09" db="EMBL/GenBank/DDBJ databases">
        <title>Whole genome sequences of isolates from the Mars Exploration Rovers.</title>
        <authorList>
            <person name="Seuylemezian A."/>
            <person name="Vaishampayan P."/>
        </authorList>
    </citation>
    <scope>NUCLEOTIDE SEQUENCE [LARGE SCALE GENOMIC DNA]</scope>
    <source>
        <strain evidence="9 10">MER_TA_151</strain>
    </source>
</reference>
<feature type="transmembrane region" description="Helical" evidence="7">
    <location>
        <begin position="34"/>
        <end position="54"/>
    </location>
</feature>
<protein>
    <submittedName>
        <fullName evidence="9">DMT family transporter</fullName>
    </submittedName>
</protein>
<evidence type="ECO:0000313" key="9">
    <source>
        <dbReference type="EMBL" id="KAA9014195.1"/>
    </source>
</evidence>
<evidence type="ECO:0000256" key="6">
    <source>
        <dbReference type="ARBA" id="ARBA00023136"/>
    </source>
</evidence>
<evidence type="ECO:0000256" key="2">
    <source>
        <dbReference type="ARBA" id="ARBA00007362"/>
    </source>
</evidence>
<keyword evidence="5 7" id="KW-1133">Transmembrane helix</keyword>
<dbReference type="InterPro" id="IPR000620">
    <property type="entry name" value="EamA_dom"/>
</dbReference>
<dbReference type="PANTHER" id="PTHR32322:SF18">
    <property type="entry name" value="S-ADENOSYLMETHIONINE_S-ADENOSYLHOMOCYSTEINE TRANSPORTER"/>
    <property type="match status" value="1"/>
</dbReference>
<organism evidence="9 10">
    <name type="scientific">Niallia endozanthoxylica</name>
    <dbReference type="NCBI Taxonomy" id="2036016"/>
    <lineage>
        <taxon>Bacteria</taxon>
        <taxon>Bacillati</taxon>
        <taxon>Bacillota</taxon>
        <taxon>Bacilli</taxon>
        <taxon>Bacillales</taxon>
        <taxon>Bacillaceae</taxon>
        <taxon>Niallia</taxon>
    </lineage>
</organism>
<sequence length="305" mass="33060">MNAMKIYLMLVGLMIVWGFNVSMVKTIVENWAPITITSLRIFTASLVVFFMLGITRNIRLPAKKEWIYIALGSLLSVVLHHYFLADGLSKTSAANAGLILGMGPLLTVVLSMIFLKKRPTALTLVGFFLGGIGVSITVLFGTGTIRSINIGDWDIFMAILSQAISFLIINKVSKTMNPVLFTGYMLFFGSMILFLISVVLEPNGLATITKAAPSLWIVFLLSAVFGTGVGHAVYNYCISQVGPAEASIFLNLNTFFSIVGAALFLNEAIVPAHYAGLVLIVSGVLLGSGTLEAWISQRRNKQLQI</sequence>
<dbReference type="OrthoDB" id="4529062at2"/>
<evidence type="ECO:0000256" key="3">
    <source>
        <dbReference type="ARBA" id="ARBA00022475"/>
    </source>
</evidence>
<dbReference type="Pfam" id="PF00892">
    <property type="entry name" value="EamA"/>
    <property type="match status" value="2"/>
</dbReference>
<feature type="domain" description="EamA" evidence="8">
    <location>
        <begin position="151"/>
        <end position="286"/>
    </location>
</feature>
<feature type="transmembrane region" description="Helical" evidence="7">
    <location>
        <begin position="179"/>
        <end position="200"/>
    </location>
</feature>
<dbReference type="EMBL" id="VYKL01000046">
    <property type="protein sequence ID" value="KAA9014195.1"/>
    <property type="molecule type" value="Genomic_DNA"/>
</dbReference>
<feature type="transmembrane region" description="Helical" evidence="7">
    <location>
        <begin position="155"/>
        <end position="172"/>
    </location>
</feature>
<evidence type="ECO:0000313" key="10">
    <source>
        <dbReference type="Proteomes" id="UP000326671"/>
    </source>
</evidence>
<evidence type="ECO:0000259" key="8">
    <source>
        <dbReference type="Pfam" id="PF00892"/>
    </source>
</evidence>
<comment type="similarity">
    <text evidence="2">Belongs to the EamA transporter family.</text>
</comment>
<keyword evidence="10" id="KW-1185">Reference proteome</keyword>
<feature type="transmembrane region" description="Helical" evidence="7">
    <location>
        <begin position="7"/>
        <end position="28"/>
    </location>
</feature>
<proteinExistence type="inferred from homology"/>